<reference evidence="14" key="1">
    <citation type="submission" date="2021-02" db="EMBL/GenBank/DDBJ databases">
        <title>Abyssanaerobacter marinus gen.nov., sp., nov, anaerobic bacterium isolated from the Onnuri vent field of Indian Ocean and suggestion of Mogibacteriaceae fam. nov., and proposal of reclassification of ambiguous this family's genus member.</title>
        <authorList>
            <person name="Kim Y.J."/>
            <person name="Yang J.-A."/>
        </authorList>
    </citation>
    <scope>NUCLEOTIDE SEQUENCE</scope>
    <source>
        <strain evidence="14">DSM 2634</strain>
    </source>
</reference>
<evidence type="ECO:0000256" key="3">
    <source>
        <dbReference type="ARBA" id="ARBA00011738"/>
    </source>
</evidence>
<dbReference type="PANTHER" id="PTHR33238">
    <property type="entry name" value="IRON (METAL) DEPENDENT REPRESSOR, DTXR FAMILY"/>
    <property type="match status" value="1"/>
</dbReference>
<evidence type="ECO:0000256" key="10">
    <source>
        <dbReference type="ARBA" id="ARBA00023211"/>
    </source>
</evidence>
<evidence type="ECO:0000256" key="1">
    <source>
        <dbReference type="ARBA" id="ARBA00004496"/>
    </source>
</evidence>
<evidence type="ECO:0000256" key="11">
    <source>
        <dbReference type="ARBA" id="ARBA00032593"/>
    </source>
</evidence>
<dbReference type="InterPro" id="IPR001367">
    <property type="entry name" value="Fe_dep_repressor"/>
</dbReference>
<proteinExistence type="inferred from homology"/>
<dbReference type="GO" id="GO:0046914">
    <property type="term" value="F:transition metal ion binding"/>
    <property type="evidence" value="ECO:0007669"/>
    <property type="project" value="InterPro"/>
</dbReference>
<feature type="domain" description="Iron dependent repressor metal binding and dimerisation" evidence="13">
    <location>
        <begin position="66"/>
        <end position="119"/>
    </location>
</feature>
<evidence type="ECO:0000256" key="5">
    <source>
        <dbReference type="ARBA" id="ARBA00022491"/>
    </source>
</evidence>
<keyword evidence="8" id="KW-0010">Activator</keyword>
<evidence type="ECO:0000256" key="6">
    <source>
        <dbReference type="ARBA" id="ARBA00023015"/>
    </source>
</evidence>
<protein>
    <recommendedName>
        <fullName evidence="11">Manganese transport regulator</fullName>
    </recommendedName>
</protein>
<keyword evidence="10" id="KW-0464">Manganese</keyword>
<evidence type="ECO:0000259" key="12">
    <source>
        <dbReference type="Pfam" id="PF01325"/>
    </source>
</evidence>
<organism evidence="14 15">
    <name type="scientific">Clostridium aminobutyricum</name>
    <dbReference type="NCBI Taxonomy" id="33953"/>
    <lineage>
        <taxon>Bacteria</taxon>
        <taxon>Bacillati</taxon>
        <taxon>Bacillota</taxon>
        <taxon>Clostridia</taxon>
        <taxon>Eubacteriales</taxon>
        <taxon>Clostridiaceae</taxon>
        <taxon>Clostridium</taxon>
    </lineage>
</organism>
<dbReference type="Gene3D" id="1.10.10.10">
    <property type="entry name" value="Winged helix-like DNA-binding domain superfamily/Winged helix DNA-binding domain"/>
    <property type="match status" value="1"/>
</dbReference>
<evidence type="ECO:0000256" key="7">
    <source>
        <dbReference type="ARBA" id="ARBA00023125"/>
    </source>
</evidence>
<dbReference type="InterPro" id="IPR022689">
    <property type="entry name" value="Iron_dep_repressor"/>
</dbReference>
<name>A0A939D891_CLOAM</name>
<dbReference type="PANTHER" id="PTHR33238:SF11">
    <property type="entry name" value="TRANSCRIPTIONAL REGULATOR MNTR"/>
    <property type="match status" value="1"/>
</dbReference>
<evidence type="ECO:0000256" key="2">
    <source>
        <dbReference type="ARBA" id="ARBA00007871"/>
    </source>
</evidence>
<keyword evidence="15" id="KW-1185">Reference proteome</keyword>
<dbReference type="AlphaFoldDB" id="A0A939D891"/>
<dbReference type="EMBL" id="JAFJZZ010000002">
    <property type="protein sequence ID" value="MBN7773239.1"/>
    <property type="molecule type" value="Genomic_DNA"/>
</dbReference>
<keyword evidence="6" id="KW-0805">Transcription regulation</keyword>
<dbReference type="InterPro" id="IPR036390">
    <property type="entry name" value="WH_DNA-bd_sf"/>
</dbReference>
<keyword evidence="7" id="KW-0238">DNA-binding</keyword>
<comment type="caution">
    <text evidence="14">The sequence shown here is derived from an EMBL/GenBank/DDBJ whole genome shotgun (WGS) entry which is preliminary data.</text>
</comment>
<evidence type="ECO:0000256" key="9">
    <source>
        <dbReference type="ARBA" id="ARBA00023163"/>
    </source>
</evidence>
<evidence type="ECO:0000259" key="13">
    <source>
        <dbReference type="Pfam" id="PF02742"/>
    </source>
</evidence>
<dbReference type="Pfam" id="PF02742">
    <property type="entry name" value="Fe_dep_repr_C"/>
    <property type="match status" value="1"/>
</dbReference>
<dbReference type="SUPFAM" id="SSF47979">
    <property type="entry name" value="Iron-dependent repressor protein, dimerization domain"/>
    <property type="match status" value="1"/>
</dbReference>
<feature type="domain" description="HTH dtxR-type" evidence="12">
    <location>
        <begin position="5"/>
        <end position="56"/>
    </location>
</feature>
<dbReference type="SMART" id="SM00529">
    <property type="entry name" value="HTH_DTXR"/>
    <property type="match status" value="1"/>
</dbReference>
<dbReference type="Proteomes" id="UP000664545">
    <property type="component" value="Unassembled WGS sequence"/>
</dbReference>
<dbReference type="Gene3D" id="1.10.60.10">
    <property type="entry name" value="Iron dependent repressor, metal binding and dimerisation domain"/>
    <property type="match status" value="1"/>
</dbReference>
<dbReference type="GO" id="GO:0003677">
    <property type="term" value="F:DNA binding"/>
    <property type="evidence" value="ECO:0007669"/>
    <property type="project" value="UniProtKB-KW"/>
</dbReference>
<dbReference type="InterPro" id="IPR022687">
    <property type="entry name" value="HTH_DTXR"/>
</dbReference>
<dbReference type="InterPro" id="IPR036421">
    <property type="entry name" value="Fe_dep_repressor_sf"/>
</dbReference>
<keyword evidence="4" id="KW-0963">Cytoplasm</keyword>
<dbReference type="SUPFAM" id="SSF46785">
    <property type="entry name" value="Winged helix' DNA-binding domain"/>
    <property type="match status" value="1"/>
</dbReference>
<comment type="subcellular location">
    <subcellularLocation>
        <location evidence="1">Cytoplasm</location>
    </subcellularLocation>
</comment>
<dbReference type="InterPro" id="IPR050536">
    <property type="entry name" value="DtxR_MntR_Metal-Reg"/>
</dbReference>
<gene>
    <name evidence="14" type="ORF">JYB65_07685</name>
</gene>
<evidence type="ECO:0000313" key="15">
    <source>
        <dbReference type="Proteomes" id="UP000664545"/>
    </source>
</evidence>
<dbReference type="RefSeq" id="WP_206582067.1">
    <property type="nucleotide sequence ID" value="NZ_JAFJZZ010000002.1"/>
</dbReference>
<dbReference type="Pfam" id="PF01325">
    <property type="entry name" value="Fe_dep_repress"/>
    <property type="match status" value="1"/>
</dbReference>
<accession>A0A939D891</accession>
<dbReference type="GO" id="GO:0003700">
    <property type="term" value="F:DNA-binding transcription factor activity"/>
    <property type="evidence" value="ECO:0007669"/>
    <property type="project" value="InterPro"/>
</dbReference>
<evidence type="ECO:0000256" key="4">
    <source>
        <dbReference type="ARBA" id="ARBA00022490"/>
    </source>
</evidence>
<sequence length="171" mass="19229">MNERLSPTLENYIRAIYEVCDSRAQARVSDVAIHLNVTKSCVCHTTKKLVAFGMLERTRHKEIALTSLGIKYAIFLWKRIFIVKYFLVETIGVTIQAAELDACRIGHKLSNETLYCMRRIVPEVGKKISTEKLLSKFQPVGITPFYSYGTPSGGHTNASAFAALHFLSQES</sequence>
<dbReference type="InterPro" id="IPR036388">
    <property type="entry name" value="WH-like_DNA-bd_sf"/>
</dbReference>
<evidence type="ECO:0000313" key="14">
    <source>
        <dbReference type="EMBL" id="MBN7773239.1"/>
    </source>
</evidence>
<dbReference type="GO" id="GO:0046983">
    <property type="term" value="F:protein dimerization activity"/>
    <property type="evidence" value="ECO:0007669"/>
    <property type="project" value="InterPro"/>
</dbReference>
<evidence type="ECO:0000256" key="8">
    <source>
        <dbReference type="ARBA" id="ARBA00023159"/>
    </source>
</evidence>
<keyword evidence="5" id="KW-0678">Repressor</keyword>
<comment type="similarity">
    <text evidence="2">Belongs to the DtxR/MntR family.</text>
</comment>
<comment type="subunit">
    <text evidence="3">Homodimer.</text>
</comment>
<dbReference type="GO" id="GO:0005737">
    <property type="term" value="C:cytoplasm"/>
    <property type="evidence" value="ECO:0007669"/>
    <property type="project" value="UniProtKB-SubCell"/>
</dbReference>
<keyword evidence="9" id="KW-0804">Transcription</keyword>